<gene>
    <name evidence="1" type="ORF">QAD02_008409</name>
</gene>
<sequence length="174" mass="20176">MFEEIVRIAVECFVLGLHKDLEAVMMGLTPSSLEAAISVASDFEKRFDQRQNLHAAFEIPAQYRRVYCHAKDNEPAIIPGRLPKNPNQRRFDQDLENIRCYECKQMGHYACESRLRTIHSYGNRRFRTYCEKPGHSLVNCMILERSIEKKAIVIFAKLLRIHLEIVEADAAPVR</sequence>
<name>A0ACC2N8S3_9HYME</name>
<protein>
    <submittedName>
        <fullName evidence="1">Uncharacterized protein</fullName>
    </submittedName>
</protein>
<reference evidence="1" key="1">
    <citation type="submission" date="2023-04" db="EMBL/GenBank/DDBJ databases">
        <title>A chromosome-level genome assembly of the parasitoid wasp Eretmocerus hayati.</title>
        <authorList>
            <person name="Zhong Y."/>
            <person name="Liu S."/>
            <person name="Liu Y."/>
        </authorList>
    </citation>
    <scope>NUCLEOTIDE SEQUENCE</scope>
    <source>
        <strain evidence="1">ZJU_SS_LIU_2023</strain>
    </source>
</reference>
<evidence type="ECO:0000313" key="1">
    <source>
        <dbReference type="EMBL" id="KAJ8666747.1"/>
    </source>
</evidence>
<organism evidence="1 2">
    <name type="scientific">Eretmocerus hayati</name>
    <dbReference type="NCBI Taxonomy" id="131215"/>
    <lineage>
        <taxon>Eukaryota</taxon>
        <taxon>Metazoa</taxon>
        <taxon>Ecdysozoa</taxon>
        <taxon>Arthropoda</taxon>
        <taxon>Hexapoda</taxon>
        <taxon>Insecta</taxon>
        <taxon>Pterygota</taxon>
        <taxon>Neoptera</taxon>
        <taxon>Endopterygota</taxon>
        <taxon>Hymenoptera</taxon>
        <taxon>Apocrita</taxon>
        <taxon>Proctotrupomorpha</taxon>
        <taxon>Chalcidoidea</taxon>
        <taxon>Aphelinidae</taxon>
        <taxon>Aphelininae</taxon>
        <taxon>Eretmocerus</taxon>
    </lineage>
</organism>
<dbReference type="EMBL" id="CM056744">
    <property type="protein sequence ID" value="KAJ8666747.1"/>
    <property type="molecule type" value="Genomic_DNA"/>
</dbReference>
<dbReference type="Proteomes" id="UP001239111">
    <property type="component" value="Chromosome 4"/>
</dbReference>
<accession>A0ACC2N8S3</accession>
<evidence type="ECO:0000313" key="2">
    <source>
        <dbReference type="Proteomes" id="UP001239111"/>
    </source>
</evidence>
<proteinExistence type="predicted"/>
<keyword evidence="2" id="KW-1185">Reference proteome</keyword>
<comment type="caution">
    <text evidence="1">The sequence shown here is derived from an EMBL/GenBank/DDBJ whole genome shotgun (WGS) entry which is preliminary data.</text>
</comment>